<dbReference type="OrthoDB" id="64875at2759"/>
<evidence type="ECO:0000313" key="2">
    <source>
        <dbReference type="Proteomes" id="UP000037460"/>
    </source>
</evidence>
<evidence type="ECO:0000313" key="1">
    <source>
        <dbReference type="EMBL" id="KOO31935.1"/>
    </source>
</evidence>
<organism evidence="1 2">
    <name type="scientific">Chrysochromulina tobinii</name>
    <dbReference type="NCBI Taxonomy" id="1460289"/>
    <lineage>
        <taxon>Eukaryota</taxon>
        <taxon>Haptista</taxon>
        <taxon>Haptophyta</taxon>
        <taxon>Prymnesiophyceae</taxon>
        <taxon>Prymnesiales</taxon>
        <taxon>Chrysochromulinaceae</taxon>
        <taxon>Chrysochromulina</taxon>
    </lineage>
</organism>
<accession>A0A0M0JZE1</accession>
<name>A0A0M0JZE1_9EUKA</name>
<dbReference type="EMBL" id="JWZX01001891">
    <property type="protein sequence ID" value="KOO31935.1"/>
    <property type="molecule type" value="Genomic_DNA"/>
</dbReference>
<sequence length="118" mass="12815">MSRIAISWLSGPLAVSCRSFKTKTSVAQEAAAKKAAASVAGGRDPYGLFKQAINHRINGHFTKMIAMREAAVAALPEALQQEARLPDMTLLPIQRRIFTETAPIPDFQAKLLRPAGQE</sequence>
<dbReference type="AlphaFoldDB" id="A0A0M0JZE1"/>
<proteinExistence type="predicted"/>
<comment type="caution">
    <text evidence="1">The sequence shown here is derived from an EMBL/GenBank/DDBJ whole genome shotgun (WGS) entry which is preliminary data.</text>
</comment>
<protein>
    <submittedName>
        <fullName evidence="1">Uncharacterized protein</fullName>
    </submittedName>
</protein>
<reference evidence="2" key="1">
    <citation type="journal article" date="2015" name="PLoS Genet.">
        <title>Genome Sequence and Transcriptome Analyses of Chrysochromulina tobin: Metabolic Tools for Enhanced Algal Fitness in the Prominent Order Prymnesiales (Haptophyceae).</title>
        <authorList>
            <person name="Hovde B.T."/>
            <person name="Deodato C.R."/>
            <person name="Hunsperger H.M."/>
            <person name="Ryken S.A."/>
            <person name="Yost W."/>
            <person name="Jha R.K."/>
            <person name="Patterson J."/>
            <person name="Monnat R.J. Jr."/>
            <person name="Barlow S.B."/>
            <person name="Starkenburg S.R."/>
            <person name="Cattolico R.A."/>
        </authorList>
    </citation>
    <scope>NUCLEOTIDE SEQUENCE</scope>
    <source>
        <strain evidence="2">CCMP291</strain>
    </source>
</reference>
<gene>
    <name evidence="1" type="ORF">Ctob_013167</name>
</gene>
<dbReference type="PROSITE" id="PS51257">
    <property type="entry name" value="PROKAR_LIPOPROTEIN"/>
    <property type="match status" value="1"/>
</dbReference>
<dbReference type="Proteomes" id="UP000037460">
    <property type="component" value="Unassembled WGS sequence"/>
</dbReference>
<keyword evidence="2" id="KW-1185">Reference proteome</keyword>